<gene>
    <name evidence="4" type="ORF">AOZ06_23735</name>
</gene>
<keyword evidence="2" id="KW-0812">Transmembrane</keyword>
<dbReference type="STRING" id="860235.AOZ06_23735"/>
<evidence type="ECO:0000313" key="5">
    <source>
        <dbReference type="Proteomes" id="UP000063699"/>
    </source>
</evidence>
<feature type="chain" id="PRO_5006035714" description="Gram-positive cocci surface proteins LPxTG domain-containing protein" evidence="3">
    <location>
        <begin position="29"/>
        <end position="263"/>
    </location>
</feature>
<evidence type="ECO:0000256" key="2">
    <source>
        <dbReference type="SAM" id="Phobius"/>
    </source>
</evidence>
<feature type="region of interest" description="Disordered" evidence="1">
    <location>
        <begin position="206"/>
        <end position="231"/>
    </location>
</feature>
<dbReference type="KEGG" id="kphy:AOZ06_23735"/>
<evidence type="ECO:0000256" key="1">
    <source>
        <dbReference type="SAM" id="MobiDB-lite"/>
    </source>
</evidence>
<evidence type="ECO:0008006" key="6">
    <source>
        <dbReference type="Google" id="ProtNLM"/>
    </source>
</evidence>
<accession>A0A0N9I0I7</accession>
<dbReference type="OrthoDB" id="3470164at2"/>
<proteinExistence type="predicted"/>
<keyword evidence="2" id="KW-1133">Transmembrane helix</keyword>
<organism evidence="4 5">
    <name type="scientific">Kibdelosporangium phytohabitans</name>
    <dbReference type="NCBI Taxonomy" id="860235"/>
    <lineage>
        <taxon>Bacteria</taxon>
        <taxon>Bacillati</taxon>
        <taxon>Actinomycetota</taxon>
        <taxon>Actinomycetes</taxon>
        <taxon>Pseudonocardiales</taxon>
        <taxon>Pseudonocardiaceae</taxon>
        <taxon>Kibdelosporangium</taxon>
    </lineage>
</organism>
<reference evidence="4 5" key="1">
    <citation type="submission" date="2015-07" db="EMBL/GenBank/DDBJ databases">
        <title>Genome sequencing of Kibdelosporangium phytohabitans.</title>
        <authorList>
            <person name="Qin S."/>
            <person name="Xing K."/>
        </authorList>
    </citation>
    <scope>NUCLEOTIDE SEQUENCE [LARGE SCALE GENOMIC DNA]</scope>
    <source>
        <strain evidence="4 5">KLBMP1111</strain>
    </source>
</reference>
<keyword evidence="5" id="KW-1185">Reference proteome</keyword>
<protein>
    <recommendedName>
        <fullName evidence="6">Gram-positive cocci surface proteins LPxTG domain-containing protein</fullName>
    </recommendedName>
</protein>
<feature type="compositionally biased region" description="Low complexity" evidence="1">
    <location>
        <begin position="219"/>
        <end position="231"/>
    </location>
</feature>
<feature type="signal peptide" evidence="3">
    <location>
        <begin position="1"/>
        <end position="28"/>
    </location>
</feature>
<sequence>MTYRHTRALTGSAAIGLALLLTGGTAAASPVTAAPSPSDATAAAQTAAAPETTTRLAKFFVNLDKQTAGQLAQGTPDVQAVQAKAPRVTGPARPVYSLTPDFVRSADAPVATFVYMAVPAKSASGQDASILLSRKGAGWSIHQITTGTEAFASTGTVFTEPQNNAWYRLDGDRVLPLNQPAASSVGKDGTTVAKYQELVHGRYADKLPGSDYQRQHKLGGYSSGPTTTTPDDGGAVSPLLIVLVGAGIAGLGAVALVARRRRA</sequence>
<dbReference type="EMBL" id="CP012752">
    <property type="protein sequence ID" value="ALG09515.1"/>
    <property type="molecule type" value="Genomic_DNA"/>
</dbReference>
<keyword evidence="2" id="KW-0472">Membrane</keyword>
<dbReference type="RefSeq" id="WP_054291419.1">
    <property type="nucleotide sequence ID" value="NZ_CP012752.1"/>
</dbReference>
<feature type="transmembrane region" description="Helical" evidence="2">
    <location>
        <begin position="235"/>
        <end position="258"/>
    </location>
</feature>
<dbReference type="Proteomes" id="UP000063699">
    <property type="component" value="Chromosome"/>
</dbReference>
<dbReference type="AlphaFoldDB" id="A0A0N9I0I7"/>
<name>A0A0N9I0I7_9PSEU</name>
<keyword evidence="3" id="KW-0732">Signal</keyword>
<evidence type="ECO:0000256" key="3">
    <source>
        <dbReference type="SAM" id="SignalP"/>
    </source>
</evidence>
<evidence type="ECO:0000313" key="4">
    <source>
        <dbReference type="EMBL" id="ALG09515.1"/>
    </source>
</evidence>